<organism evidence="1 2">
    <name type="scientific">Amazona collaria</name>
    <name type="common">yellow-billed parrot</name>
    <dbReference type="NCBI Taxonomy" id="241587"/>
    <lineage>
        <taxon>Eukaryota</taxon>
        <taxon>Metazoa</taxon>
        <taxon>Chordata</taxon>
        <taxon>Craniata</taxon>
        <taxon>Vertebrata</taxon>
        <taxon>Euteleostomi</taxon>
        <taxon>Archelosauria</taxon>
        <taxon>Archosauria</taxon>
        <taxon>Dinosauria</taxon>
        <taxon>Saurischia</taxon>
        <taxon>Theropoda</taxon>
        <taxon>Coelurosauria</taxon>
        <taxon>Aves</taxon>
        <taxon>Neognathae</taxon>
        <taxon>Neoaves</taxon>
        <taxon>Telluraves</taxon>
        <taxon>Australaves</taxon>
        <taxon>Psittaciformes</taxon>
        <taxon>Psittacidae</taxon>
        <taxon>Amazona</taxon>
    </lineage>
</organism>
<name>A0A8B9FGB1_9PSIT</name>
<keyword evidence="2" id="KW-1185">Reference proteome</keyword>
<reference evidence="1" key="2">
    <citation type="submission" date="2025-09" db="UniProtKB">
        <authorList>
            <consortium name="Ensembl"/>
        </authorList>
    </citation>
    <scope>IDENTIFICATION</scope>
</reference>
<proteinExistence type="predicted"/>
<evidence type="ECO:0000313" key="1">
    <source>
        <dbReference type="Ensembl" id="ENSACOP00000008983.1"/>
    </source>
</evidence>
<evidence type="ECO:0000313" key="2">
    <source>
        <dbReference type="Proteomes" id="UP000694522"/>
    </source>
</evidence>
<dbReference type="Ensembl" id="ENSACOT00000009291.1">
    <property type="protein sequence ID" value="ENSACOP00000008983.1"/>
    <property type="gene ID" value="ENSACOG00000006287.1"/>
</dbReference>
<accession>A0A8B9FGB1</accession>
<protein>
    <submittedName>
        <fullName evidence="1">Uncharacterized protein</fullName>
    </submittedName>
</protein>
<reference evidence="1" key="1">
    <citation type="submission" date="2025-08" db="UniProtKB">
        <authorList>
            <consortium name="Ensembl"/>
        </authorList>
    </citation>
    <scope>IDENTIFICATION</scope>
</reference>
<sequence>LEPELEPEPCVTAAMAARASHWHSSLGAIMPHERQRLEHFQQAEDILLTLLEDVHFRKPCFLVDYARNLESPCGLAVMPCWCWRTGLGTPQPGTVWDWTPAISGSVLGTDSEDWTSAVCVMEQEGGEGCLVPVKVLQHLKELVLAIMCCQYCFLLQPGVEASGSTENLQEGAMVLSLLIHDGCKAIRFDIVPVKRWQELLQLKGQQSDGLLSIPMLQPPRFLFSRGGYGRKIQDGACLRPCGWLGGIPMHSGHCRYPLPSWEDTGLPVSLARSSTAHTDSWQADLSPRALLQLLTEDRSCSDTACFDILLSQEMPDPQLVLQRRVWQCQKPPGSGSLGCAGVCPQPLACATHPHWRLWEDGDARAWGSRRAGSPLLSLPACLCLVPDVQDPGWCTPLRNVPAPLQDPVINPSAELRGILLPLHLGVSELGGGGG</sequence>
<dbReference type="AlphaFoldDB" id="A0A8B9FGB1"/>
<dbReference type="Proteomes" id="UP000694522">
    <property type="component" value="Unplaced"/>
</dbReference>